<dbReference type="SUPFAM" id="SSF81296">
    <property type="entry name" value="E set domains"/>
    <property type="match status" value="1"/>
</dbReference>
<feature type="domain" description="Sulphur oxidation protein SoxZ" evidence="1">
    <location>
        <begin position="5"/>
        <end position="100"/>
    </location>
</feature>
<dbReference type="RefSeq" id="WP_062152277.1">
    <property type="nucleotide sequence ID" value="NZ_CP012373.2"/>
</dbReference>
<protein>
    <submittedName>
        <fullName evidence="2">Thiosulfate oxidation carrier complex protein SoxZ</fullName>
    </submittedName>
</protein>
<accession>A0A2N9YH39</accession>
<dbReference type="Gene3D" id="2.60.40.10">
    <property type="entry name" value="Immunoglobulins"/>
    <property type="match status" value="1"/>
</dbReference>
<dbReference type="EMBL" id="CP018889">
    <property type="protein sequence ID" value="AUI69817.1"/>
    <property type="molecule type" value="Genomic_DNA"/>
</dbReference>
<dbReference type="InterPro" id="IPR014756">
    <property type="entry name" value="Ig_E-set"/>
</dbReference>
<dbReference type="STRING" id="288004.AL038_09560"/>
<evidence type="ECO:0000259" key="1">
    <source>
        <dbReference type="Pfam" id="PF08770"/>
    </source>
</evidence>
<keyword evidence="3" id="KW-1185">Reference proteome</keyword>
<dbReference type="Proteomes" id="UP000234271">
    <property type="component" value="Chromosome"/>
</dbReference>
<dbReference type="InterPro" id="IPR014880">
    <property type="entry name" value="SoxZ_dom"/>
</dbReference>
<dbReference type="AlphaFoldDB" id="A0A2N9YH39"/>
<dbReference type="InterPro" id="IPR013783">
    <property type="entry name" value="Ig-like_fold"/>
</dbReference>
<gene>
    <name evidence="2" type="primary">soxZ</name>
    <name evidence="2" type="ORF">BLE401_14710</name>
</gene>
<name>A0A2N9YH39_9GAMM</name>
<dbReference type="OrthoDB" id="9795530at2"/>
<dbReference type="NCBIfam" id="TIGR04490">
    <property type="entry name" value="SoxZ_true"/>
    <property type="match status" value="1"/>
</dbReference>
<proteinExistence type="predicted"/>
<dbReference type="Pfam" id="PF08770">
    <property type="entry name" value="SoxZ"/>
    <property type="match status" value="1"/>
</dbReference>
<dbReference type="InterPro" id="IPR030995">
    <property type="entry name" value="SoxZ"/>
</dbReference>
<evidence type="ECO:0000313" key="2">
    <source>
        <dbReference type="EMBL" id="AUI69817.1"/>
    </source>
</evidence>
<organism evidence="2 3">
    <name type="scientific">Beggiatoa leptomitoformis</name>
    <dbReference type="NCBI Taxonomy" id="288004"/>
    <lineage>
        <taxon>Bacteria</taxon>
        <taxon>Pseudomonadati</taxon>
        <taxon>Pseudomonadota</taxon>
        <taxon>Gammaproteobacteria</taxon>
        <taxon>Thiotrichales</taxon>
        <taxon>Thiotrichaceae</taxon>
        <taxon>Beggiatoa</taxon>
    </lineage>
</organism>
<evidence type="ECO:0000313" key="3">
    <source>
        <dbReference type="Proteomes" id="UP000234271"/>
    </source>
</evidence>
<sequence>MSSIRVQAKLKEGVTEVKALISHPMETGSRKDRDTGELIPAHFIEELTCEHNGSVVMSAIWSAGISQNPYCAFNLKNIKEGDTIKLSWKDNLGKNDTAEVQVTV</sequence>
<reference evidence="3" key="1">
    <citation type="submission" date="2016-12" db="EMBL/GenBank/DDBJ databases">
        <title>Complete Genome Sequence of Beggiatoa leptomitiformis D-401.</title>
        <authorList>
            <person name="Fomenkov A."/>
            <person name="Vincze T."/>
            <person name="Grabovich M."/>
            <person name="Anton B.P."/>
            <person name="Dubinina G."/>
            <person name="Orlova M."/>
            <person name="Belousova E."/>
            <person name="Roberts R.J."/>
        </authorList>
    </citation>
    <scope>NUCLEOTIDE SEQUENCE [LARGE SCALE GENOMIC DNA]</scope>
    <source>
        <strain evidence="3">D-401</strain>
    </source>
</reference>
<dbReference type="KEGG" id="blep:AL038_09560"/>